<evidence type="ECO:0000256" key="4">
    <source>
        <dbReference type="ARBA" id="ARBA00022519"/>
    </source>
</evidence>
<evidence type="ECO:0000256" key="6">
    <source>
        <dbReference type="ARBA" id="ARBA00022927"/>
    </source>
</evidence>
<dbReference type="GO" id="GO:0008320">
    <property type="term" value="F:protein transmembrane transporter activity"/>
    <property type="evidence" value="ECO:0007669"/>
    <property type="project" value="UniProtKB-UniRule"/>
</dbReference>
<dbReference type="PANTHER" id="PTHR33162:SF1">
    <property type="entry name" value="SEC-INDEPENDENT PROTEIN TRANSLOCASE PROTEIN TATA, CHLOROPLASTIC"/>
    <property type="match status" value="1"/>
</dbReference>
<dbReference type="HAMAP" id="MF_00237">
    <property type="entry name" value="TatB"/>
    <property type="match status" value="1"/>
</dbReference>
<keyword evidence="8 10" id="KW-0811">Translocation</keyword>
<keyword evidence="7 10" id="KW-1133">Transmembrane helix</keyword>
<sequence>MFDFGLGELLLVGVVALIVLGPERLPQAARTAGRLVGKLQGFVNNVKQELNTQAELDELRKVKQEFETAASEFRDGIKDLGNDAQKNLSDISDGLKPWERLPEQKTPADFGVDDLGNPLPDLASNGTENESAIQASEQGGAVQTQEVVEAENAESEQDRAWREYLTASVSPAPAVEVSYVEFPVADVLPLHTTSLRKQAMSRKRDMRPKFHAKPKLRVRK</sequence>
<dbReference type="InterPro" id="IPR003369">
    <property type="entry name" value="TatA/B/E"/>
</dbReference>
<reference evidence="12" key="1">
    <citation type="submission" date="2021-04" db="EMBL/GenBank/DDBJ databases">
        <title>Characterizing Neisseria spp. as novel respiratory pathobionts in bronchiectasis.</title>
        <authorList>
            <person name="Li L."/>
            <person name="Mac Aogain M."/>
            <person name="Xu T."/>
            <person name="Jaggi T.K."/>
            <person name="Chan L.Y."/>
            <person name="Keir H.R."/>
            <person name="Dicker A.J."/>
            <person name="Qu J."/>
            <person name="Liu Y."/>
            <person name="Chen H.S."/>
            <person name="Koh M.S."/>
            <person name="Ong T.H."/>
            <person name="Lim A.Y.H."/>
            <person name="Abisheganaden J."/>
            <person name="Low T.B."/>
            <person name="Oliver B.G."/>
            <person name="Tan N.S."/>
            <person name="Fang M."/>
            <person name="Chalmers J.D."/>
            <person name="Chotirmall S.H."/>
        </authorList>
    </citation>
    <scope>NUCLEOTIDE SEQUENCE</scope>
    <source>
        <strain evidence="12">TT0073</strain>
    </source>
</reference>
<keyword evidence="4" id="KW-0997">Cell inner membrane</keyword>
<protein>
    <recommendedName>
        <fullName evidence="10">Sec-independent protein translocase protein TatB</fullName>
    </recommendedName>
</protein>
<evidence type="ECO:0000256" key="2">
    <source>
        <dbReference type="ARBA" id="ARBA00022448"/>
    </source>
</evidence>
<keyword evidence="3 10" id="KW-1003">Cell membrane</keyword>
<comment type="subunit">
    <text evidence="10">The Tat system comprises two distinct complexes: a TatABC complex, containing multiple copies of TatA, TatB and TatC subunits, and a separate TatA complex, containing only TatA subunits. Substrates initially bind to the TatABC complex, which probably triggers association of the separate TatA complex to form the active translocon.</text>
</comment>
<dbReference type="RefSeq" id="WP_254320982.1">
    <property type="nucleotide sequence ID" value="NZ_CP073116.1"/>
</dbReference>
<proteinExistence type="inferred from homology"/>
<name>A0A9X9HWX6_NEISU</name>
<evidence type="ECO:0000256" key="9">
    <source>
        <dbReference type="ARBA" id="ARBA00023136"/>
    </source>
</evidence>
<keyword evidence="2 10" id="KW-0813">Transport</keyword>
<accession>A0A9X9HWX6</accession>
<evidence type="ECO:0000256" key="3">
    <source>
        <dbReference type="ARBA" id="ARBA00022475"/>
    </source>
</evidence>
<evidence type="ECO:0000256" key="10">
    <source>
        <dbReference type="HAMAP-Rule" id="MF_00237"/>
    </source>
</evidence>
<dbReference type="EMBL" id="CP073116">
    <property type="protein sequence ID" value="UTG71140.1"/>
    <property type="molecule type" value="Genomic_DNA"/>
</dbReference>
<dbReference type="PANTHER" id="PTHR33162">
    <property type="entry name" value="SEC-INDEPENDENT PROTEIN TRANSLOCASE PROTEIN TATA, CHLOROPLASTIC"/>
    <property type="match status" value="1"/>
</dbReference>
<comment type="subcellular location">
    <subcellularLocation>
        <location evidence="10">Cell membrane</location>
        <topology evidence="10">Single-pass membrane protein</topology>
    </subcellularLocation>
    <subcellularLocation>
        <location evidence="1">Membrane</location>
        <topology evidence="1">Single-pass membrane protein</topology>
    </subcellularLocation>
</comment>
<organism evidence="12 13">
    <name type="scientific">Neisseria subflava</name>
    <dbReference type="NCBI Taxonomy" id="28449"/>
    <lineage>
        <taxon>Bacteria</taxon>
        <taxon>Pseudomonadati</taxon>
        <taxon>Pseudomonadota</taxon>
        <taxon>Betaproteobacteria</taxon>
        <taxon>Neisseriales</taxon>
        <taxon>Neisseriaceae</taxon>
        <taxon>Neisseria</taxon>
    </lineage>
</organism>
<evidence type="ECO:0000256" key="11">
    <source>
        <dbReference type="SAM" id="MobiDB-lite"/>
    </source>
</evidence>
<keyword evidence="5 10" id="KW-0812">Transmembrane</keyword>
<dbReference type="AlphaFoldDB" id="A0A9X9HWX6"/>
<evidence type="ECO:0000256" key="5">
    <source>
        <dbReference type="ARBA" id="ARBA00022692"/>
    </source>
</evidence>
<evidence type="ECO:0000256" key="8">
    <source>
        <dbReference type="ARBA" id="ARBA00023010"/>
    </source>
</evidence>
<gene>
    <name evidence="10 12" type="primary">tatB</name>
    <name evidence="12" type="ORF">KCG56_06970</name>
</gene>
<dbReference type="NCBIfam" id="TIGR01410">
    <property type="entry name" value="tatB"/>
    <property type="match status" value="1"/>
</dbReference>
<feature type="region of interest" description="Disordered" evidence="11">
    <location>
        <begin position="200"/>
        <end position="220"/>
    </location>
</feature>
<evidence type="ECO:0000256" key="7">
    <source>
        <dbReference type="ARBA" id="ARBA00022989"/>
    </source>
</evidence>
<comment type="function">
    <text evidence="10">Part of the twin-arginine translocation (Tat) system that transports large folded proteins containing a characteristic twin-arginine motif in their signal peptide across membranes. Together with TatC, TatB is part of a receptor directly interacting with Tat signal peptides. TatB may form an oligomeric binding site that transiently accommodates folded Tat precursor proteins before their translocation.</text>
</comment>
<evidence type="ECO:0000313" key="13">
    <source>
        <dbReference type="Proteomes" id="UP001057305"/>
    </source>
</evidence>
<evidence type="ECO:0000313" key="12">
    <source>
        <dbReference type="EMBL" id="UTG71140.1"/>
    </source>
</evidence>
<dbReference type="InterPro" id="IPR018448">
    <property type="entry name" value="TatB"/>
</dbReference>
<dbReference type="Gene3D" id="1.20.5.3310">
    <property type="match status" value="1"/>
</dbReference>
<dbReference type="GO" id="GO:0033281">
    <property type="term" value="C:TAT protein transport complex"/>
    <property type="evidence" value="ECO:0007669"/>
    <property type="project" value="UniProtKB-UniRule"/>
</dbReference>
<dbReference type="PRINTS" id="PR01506">
    <property type="entry name" value="TATBPROTEIN"/>
</dbReference>
<dbReference type="Pfam" id="PF02416">
    <property type="entry name" value="TatA_B_E"/>
    <property type="match status" value="1"/>
</dbReference>
<dbReference type="Proteomes" id="UP001057305">
    <property type="component" value="Chromosome"/>
</dbReference>
<comment type="similarity">
    <text evidence="10">Belongs to the TatB family.</text>
</comment>
<dbReference type="GO" id="GO:0043953">
    <property type="term" value="P:protein transport by the Tat complex"/>
    <property type="evidence" value="ECO:0007669"/>
    <property type="project" value="UniProtKB-UniRule"/>
</dbReference>
<keyword evidence="6 10" id="KW-0653">Protein transport</keyword>
<evidence type="ECO:0000256" key="1">
    <source>
        <dbReference type="ARBA" id="ARBA00004167"/>
    </source>
</evidence>
<keyword evidence="9 10" id="KW-0472">Membrane</keyword>